<protein>
    <submittedName>
        <fullName evidence="1">Uncharacterized protein</fullName>
    </submittedName>
</protein>
<name>A0A917MFR4_9SPHI</name>
<comment type="caution">
    <text evidence="1">The sequence shown here is derived from an EMBL/GenBank/DDBJ whole genome shotgun (WGS) entry which is preliminary data.</text>
</comment>
<evidence type="ECO:0000313" key="1">
    <source>
        <dbReference type="EMBL" id="GGG97687.1"/>
    </source>
</evidence>
<reference evidence="1" key="2">
    <citation type="submission" date="2020-09" db="EMBL/GenBank/DDBJ databases">
        <authorList>
            <person name="Sun Q."/>
            <person name="Zhou Y."/>
        </authorList>
    </citation>
    <scope>NUCLEOTIDE SEQUENCE</scope>
    <source>
        <strain evidence="1">CGMCC 1.12195</strain>
    </source>
</reference>
<organism evidence="1 2">
    <name type="scientific">Parapedobacter pyrenivorans</name>
    <dbReference type="NCBI Taxonomy" id="1305674"/>
    <lineage>
        <taxon>Bacteria</taxon>
        <taxon>Pseudomonadati</taxon>
        <taxon>Bacteroidota</taxon>
        <taxon>Sphingobacteriia</taxon>
        <taxon>Sphingobacteriales</taxon>
        <taxon>Sphingobacteriaceae</taxon>
        <taxon>Parapedobacter</taxon>
    </lineage>
</organism>
<evidence type="ECO:0000313" key="2">
    <source>
        <dbReference type="Proteomes" id="UP000660862"/>
    </source>
</evidence>
<accession>A0A917MFR4</accession>
<dbReference type="EMBL" id="BMER01000004">
    <property type="protein sequence ID" value="GGG97687.1"/>
    <property type="molecule type" value="Genomic_DNA"/>
</dbReference>
<reference evidence="1" key="1">
    <citation type="journal article" date="2014" name="Int. J. Syst. Evol. Microbiol.">
        <title>Complete genome sequence of Corynebacterium casei LMG S-19264T (=DSM 44701T), isolated from a smear-ripened cheese.</title>
        <authorList>
            <consortium name="US DOE Joint Genome Institute (JGI-PGF)"/>
            <person name="Walter F."/>
            <person name="Albersmeier A."/>
            <person name="Kalinowski J."/>
            <person name="Ruckert C."/>
        </authorList>
    </citation>
    <scope>NUCLEOTIDE SEQUENCE</scope>
    <source>
        <strain evidence="1">CGMCC 1.12195</strain>
    </source>
</reference>
<proteinExistence type="predicted"/>
<dbReference type="AlphaFoldDB" id="A0A917MFR4"/>
<dbReference type="Proteomes" id="UP000660862">
    <property type="component" value="Unassembled WGS sequence"/>
</dbReference>
<sequence length="130" mass="14816">MSSPLKRIKDYIDFKRIKISVFEKSVGFSNGLFGGQLKKNKTIGIDKLENILTVYPDLNANWVLTGKESMLRDDVREEATVKYQSTEHELANDLKRNHEEVIASLNDVIAVQQKTISLLEQLATGKERNH</sequence>
<gene>
    <name evidence="1" type="ORF">GCM10007415_36420</name>
</gene>
<keyword evidence="2" id="KW-1185">Reference proteome</keyword>